<dbReference type="InterPro" id="IPR018911">
    <property type="entry name" value="Gmad2_Ig-like_dom"/>
</dbReference>
<reference evidence="3 4" key="1">
    <citation type="journal article" date="2016" name="Nat. Commun.">
        <title>Thousands of microbial genomes shed light on interconnected biogeochemical processes in an aquifer system.</title>
        <authorList>
            <person name="Anantharaman K."/>
            <person name="Brown C.T."/>
            <person name="Hug L.A."/>
            <person name="Sharon I."/>
            <person name="Castelle C.J."/>
            <person name="Probst A.J."/>
            <person name="Thomas B.C."/>
            <person name="Singh A."/>
            <person name="Wilkins M.J."/>
            <person name="Karaoz U."/>
            <person name="Brodie E.L."/>
            <person name="Williams K.H."/>
            <person name="Hubbard S.S."/>
            <person name="Banfield J.F."/>
        </authorList>
    </citation>
    <scope>NUCLEOTIDE SEQUENCE [LARGE SCALE GENOMIC DNA]</scope>
</reference>
<proteinExistence type="predicted"/>
<dbReference type="STRING" id="1798539.A2994_01035"/>
<dbReference type="EMBL" id="METE01000002">
    <property type="protein sequence ID" value="OGB85589.1"/>
    <property type="molecule type" value="Genomic_DNA"/>
</dbReference>
<evidence type="ECO:0000256" key="1">
    <source>
        <dbReference type="SAM" id="Phobius"/>
    </source>
</evidence>
<evidence type="ECO:0000313" key="4">
    <source>
        <dbReference type="Proteomes" id="UP000179010"/>
    </source>
</evidence>
<feature type="domain" description="Bacterial spore germination immunoglobulin-like" evidence="2">
    <location>
        <begin position="75"/>
        <end position="163"/>
    </location>
</feature>
<gene>
    <name evidence="3" type="ORF">A2994_01035</name>
</gene>
<name>A0A1F4PPN8_UNCK3</name>
<keyword evidence="1" id="KW-0812">Transmembrane</keyword>
<comment type="caution">
    <text evidence="3">The sequence shown here is derived from an EMBL/GenBank/DDBJ whole genome shotgun (WGS) entry which is preliminary data.</text>
</comment>
<dbReference type="Pfam" id="PF10648">
    <property type="entry name" value="Gmad2"/>
    <property type="match status" value="1"/>
</dbReference>
<evidence type="ECO:0000313" key="3">
    <source>
        <dbReference type="EMBL" id="OGB85589.1"/>
    </source>
</evidence>
<accession>A0A1F4PPN8</accession>
<feature type="transmembrane region" description="Helical" evidence="1">
    <location>
        <begin position="6"/>
        <end position="23"/>
    </location>
</feature>
<protein>
    <recommendedName>
        <fullName evidence="2">Bacterial spore germination immunoglobulin-like domain-containing protein</fullName>
    </recommendedName>
</protein>
<evidence type="ECO:0000259" key="2">
    <source>
        <dbReference type="Pfam" id="PF10648"/>
    </source>
</evidence>
<dbReference type="Proteomes" id="UP000179010">
    <property type="component" value="Unassembled WGS sequence"/>
</dbReference>
<organism evidence="3 4">
    <name type="scientific">candidate division Kazan bacterium RIFCSPLOWO2_01_FULL_48_13</name>
    <dbReference type="NCBI Taxonomy" id="1798539"/>
    <lineage>
        <taxon>Bacteria</taxon>
        <taxon>Bacteria division Kazan-3B-28</taxon>
    </lineage>
</organism>
<keyword evidence="1" id="KW-0472">Membrane</keyword>
<sequence length="177" mass="19169">MDKKQWIFAILLIILVAVGVWVWQSFSSPKIAVTNFNSCAATGQPVMESYPRQCAYGGKTFSEDIGNALDKTDLIQVTAPSPNQQISSPLTITGQAVGGWYFEASFPVKLFDASNNLLAEGVAQAQSDWMTPSFVPFTVTLNFALQPPSSTGTLILYKDNPSGLPANDDQLTIPITF</sequence>
<keyword evidence="1" id="KW-1133">Transmembrane helix</keyword>
<dbReference type="AlphaFoldDB" id="A0A1F4PPN8"/>